<name>A0ABQ4S4Z9_9HYPH</name>
<dbReference type="Proteomes" id="UP001055125">
    <property type="component" value="Unassembled WGS sequence"/>
</dbReference>
<keyword evidence="3" id="KW-1185">Reference proteome</keyword>
<proteinExistence type="predicted"/>
<evidence type="ECO:0000313" key="2">
    <source>
        <dbReference type="EMBL" id="GJD96959.1"/>
    </source>
</evidence>
<gene>
    <name evidence="2" type="ORF">OCOJLMKI_4187</name>
</gene>
<organism evidence="2 3">
    <name type="scientific">Methylobacterium iners</name>
    <dbReference type="NCBI Taxonomy" id="418707"/>
    <lineage>
        <taxon>Bacteria</taxon>
        <taxon>Pseudomonadati</taxon>
        <taxon>Pseudomonadota</taxon>
        <taxon>Alphaproteobacteria</taxon>
        <taxon>Hyphomicrobiales</taxon>
        <taxon>Methylobacteriaceae</taxon>
        <taxon>Methylobacterium</taxon>
    </lineage>
</organism>
<keyword evidence="1" id="KW-0732">Signal</keyword>
<feature type="chain" id="PRO_5046537139" description="Secreted protein" evidence="1">
    <location>
        <begin position="32"/>
        <end position="88"/>
    </location>
</feature>
<dbReference type="RefSeq" id="WP_238246048.1">
    <property type="nucleotide sequence ID" value="NZ_BPQP01000072.1"/>
</dbReference>
<evidence type="ECO:0000256" key="1">
    <source>
        <dbReference type="SAM" id="SignalP"/>
    </source>
</evidence>
<evidence type="ECO:0008006" key="4">
    <source>
        <dbReference type="Google" id="ProtNLM"/>
    </source>
</evidence>
<protein>
    <recommendedName>
        <fullName evidence="4">Secreted protein</fullName>
    </recommendedName>
</protein>
<sequence length="88" mass="9443">MTKTACPRPHVLAPIGFGITLALCVSQNASAEPPIQSPQDAACRNEARAKVFTAPDPQGLGLHALGRQIHAACMQRSQGRRATRRKSR</sequence>
<evidence type="ECO:0000313" key="3">
    <source>
        <dbReference type="Proteomes" id="UP001055125"/>
    </source>
</evidence>
<comment type="caution">
    <text evidence="2">The sequence shown here is derived from an EMBL/GenBank/DDBJ whole genome shotgun (WGS) entry which is preliminary data.</text>
</comment>
<reference evidence="2" key="1">
    <citation type="journal article" date="2021" name="Front. Microbiol.">
        <title>Comprehensive Comparative Genomics and Phenotyping of Methylobacterium Species.</title>
        <authorList>
            <person name="Alessa O."/>
            <person name="Ogura Y."/>
            <person name="Fujitani Y."/>
            <person name="Takami H."/>
            <person name="Hayashi T."/>
            <person name="Sahin N."/>
            <person name="Tani A."/>
        </authorList>
    </citation>
    <scope>NUCLEOTIDE SEQUENCE</scope>
    <source>
        <strain evidence="2">DSM 19015</strain>
    </source>
</reference>
<reference evidence="2" key="2">
    <citation type="submission" date="2021-08" db="EMBL/GenBank/DDBJ databases">
        <authorList>
            <person name="Tani A."/>
            <person name="Ola A."/>
            <person name="Ogura Y."/>
            <person name="Katsura K."/>
            <person name="Hayashi T."/>
        </authorList>
    </citation>
    <scope>NUCLEOTIDE SEQUENCE</scope>
    <source>
        <strain evidence="2">DSM 19015</strain>
    </source>
</reference>
<feature type="signal peptide" evidence="1">
    <location>
        <begin position="1"/>
        <end position="31"/>
    </location>
</feature>
<accession>A0ABQ4S4Z9</accession>
<dbReference type="EMBL" id="BPQP01000072">
    <property type="protein sequence ID" value="GJD96959.1"/>
    <property type="molecule type" value="Genomic_DNA"/>
</dbReference>